<proteinExistence type="predicted"/>
<dbReference type="EMBL" id="MT631163">
    <property type="protein sequence ID" value="QNO45956.1"/>
    <property type="molecule type" value="Genomic_DNA"/>
</dbReference>
<evidence type="ECO:0000313" key="3">
    <source>
        <dbReference type="EMBL" id="QNO45956.1"/>
    </source>
</evidence>
<dbReference type="InterPro" id="IPR036984">
    <property type="entry name" value="NrpR_dom_sf"/>
</dbReference>
<accession>A0A7G9YDK8</accession>
<dbReference type="EMBL" id="MT631363">
    <property type="protein sequence ID" value="QNO48833.1"/>
    <property type="molecule type" value="Genomic_DNA"/>
</dbReference>
<dbReference type="Pfam" id="PF08461">
    <property type="entry name" value="WHD_RNase_R"/>
    <property type="match status" value="1"/>
</dbReference>
<feature type="domain" description="Ribonuclease R winged-helix" evidence="2">
    <location>
        <begin position="14"/>
        <end position="78"/>
    </location>
</feature>
<dbReference type="InterPro" id="IPR038982">
    <property type="entry name" value="NrpR"/>
</dbReference>
<dbReference type="InterPro" id="IPR002846">
    <property type="entry name" value="NRD"/>
</dbReference>
<gene>
    <name evidence="4" type="primary">nrpRI_1</name>
    <name evidence="3" type="synonym">nrpRI</name>
    <name evidence="3" type="ORF">EBOGGPCF_00001</name>
    <name evidence="4" type="ORF">FAKCHJAF_00029</name>
    <name evidence="5" type="ORF">LEJCPHKL_00002</name>
</gene>
<sequence length="326" mass="35322">MTSSDDPPIQRKLIEILRVIDEHEGAVGARIISDALKERGYPLGERGVRYHLRILDERGLTKGHGYAGRTITEHGRREIEEALVHDRIGFIHARLEEMIYQTDFDLEKERGLVIANITAIKKEDLDDALGILRYLSEHGMSCRIKIIEEGASDHAVAVPEGHVGIATICSATCDGILLKHGIPVNINYGGMLRFDKNQASHYTDLIAYAGTTIDPMKIFISWKTTSVLDVVETGDGLLLANVRAVPDLARDEASKILDRVVGAGITDYVNIGDPHSPVLGAPVAAGMTGISVSAGLNVIAAIQEVGIAVAVEPVATVMDYSEFEVV</sequence>
<dbReference type="EMBL" id="MT631168">
    <property type="protein sequence ID" value="QNO46092.1"/>
    <property type="molecule type" value="Genomic_DNA"/>
</dbReference>
<dbReference type="Pfam" id="PF01995">
    <property type="entry name" value="NRD1_2"/>
    <property type="match status" value="1"/>
</dbReference>
<dbReference type="AlphaFoldDB" id="A0A7G9YDK8"/>
<evidence type="ECO:0000313" key="4">
    <source>
        <dbReference type="EMBL" id="QNO46092.1"/>
    </source>
</evidence>
<reference evidence="4" key="1">
    <citation type="submission" date="2020-06" db="EMBL/GenBank/DDBJ databases">
        <title>Unique genomic features of the anaerobic methanotrophic archaea.</title>
        <authorList>
            <person name="Chadwick G.L."/>
            <person name="Skennerton C.T."/>
            <person name="Laso-Perez R."/>
            <person name="Leu A.O."/>
            <person name="Speth D.R."/>
            <person name="Yu H."/>
            <person name="Morgan-Lang C."/>
            <person name="Hatzenpichler R."/>
            <person name="Goudeau D."/>
            <person name="Malmstrom R."/>
            <person name="Brazelton W.J."/>
            <person name="Woyke T."/>
            <person name="Hallam S.J."/>
            <person name="Tyson G.W."/>
            <person name="Wegener G."/>
            <person name="Boetius A."/>
            <person name="Orphan V."/>
        </authorList>
    </citation>
    <scope>NUCLEOTIDE SEQUENCE</scope>
</reference>
<organism evidence="4">
    <name type="scientific">Candidatus Methanogaster sp. ANME-2c ERB4</name>
    <dbReference type="NCBI Taxonomy" id="2759911"/>
    <lineage>
        <taxon>Archaea</taxon>
        <taxon>Methanobacteriati</taxon>
        <taxon>Methanobacteriota</taxon>
        <taxon>Stenosarchaea group</taxon>
        <taxon>Methanomicrobia</taxon>
        <taxon>Methanosarcinales</taxon>
        <taxon>ANME-2 cluster</taxon>
        <taxon>Candidatus Methanogasteraceae</taxon>
        <taxon>Candidatus Methanogaster</taxon>
    </lineage>
</organism>
<dbReference type="InterPro" id="IPR013668">
    <property type="entry name" value="RNase_R_HTH_12"/>
</dbReference>
<name>A0A7G9YDK8_9EURY</name>
<dbReference type="Gene3D" id="3.30.70.1360">
    <property type="entry name" value="mj0159-like"/>
    <property type="match status" value="2"/>
</dbReference>
<dbReference type="PANTHER" id="PTHR41964">
    <property type="entry name" value="GLOBAL NITROGEN REGULATOR NRPR"/>
    <property type="match status" value="1"/>
</dbReference>
<protein>
    <submittedName>
        <fullName evidence="4">Global nitrogen regulator NrpRI</fullName>
    </submittedName>
</protein>
<evidence type="ECO:0000313" key="5">
    <source>
        <dbReference type="EMBL" id="QNO48833.1"/>
    </source>
</evidence>
<evidence type="ECO:0000259" key="2">
    <source>
        <dbReference type="Pfam" id="PF08461"/>
    </source>
</evidence>
<dbReference type="PANTHER" id="PTHR41964:SF1">
    <property type="entry name" value="GLOBAL NITROGEN REGULATOR NRPR"/>
    <property type="match status" value="1"/>
</dbReference>
<feature type="domain" description="NrpR regulatory" evidence="1">
    <location>
        <begin position="88"/>
        <end position="324"/>
    </location>
</feature>
<evidence type="ECO:0000259" key="1">
    <source>
        <dbReference type="Pfam" id="PF01995"/>
    </source>
</evidence>